<dbReference type="EMBL" id="AKAU01000056">
    <property type="protein sequence ID" value="EIN01534.1"/>
    <property type="molecule type" value="Genomic_DNA"/>
</dbReference>
<gene>
    <name evidence="1" type="ORF">WQE_08512</name>
</gene>
<dbReference type="NCBIfam" id="NF041728">
    <property type="entry name" value="BPSL0761_fam"/>
    <property type="match status" value="1"/>
</dbReference>
<dbReference type="InterPro" id="IPR049723">
    <property type="entry name" value="BPSL0761-like"/>
</dbReference>
<protein>
    <submittedName>
        <fullName evidence="1">Uncharacterized protein</fullName>
    </submittedName>
</protein>
<evidence type="ECO:0000313" key="1">
    <source>
        <dbReference type="EMBL" id="EIN01534.1"/>
    </source>
</evidence>
<accession>A0ABN0FRP9</accession>
<comment type="caution">
    <text evidence="1">The sequence shown here is derived from an EMBL/GenBank/DDBJ whole genome shotgun (WGS) entry which is preliminary data.</text>
</comment>
<proteinExistence type="predicted"/>
<dbReference type="RefSeq" id="WP_007579582.1">
    <property type="nucleotide sequence ID" value="NZ_AKAU01000056.1"/>
</dbReference>
<reference evidence="1 2" key="1">
    <citation type="journal article" date="2012" name="J. Bacteriol.">
        <title>Draft Genome Sequence of the Soil Bacterium Burkholderia terrae Strain BS001, Which Interacts with Fungal Surface Structures.</title>
        <authorList>
            <person name="Nazir R."/>
            <person name="Hansen M.A."/>
            <person name="Sorensen S."/>
            <person name="van Elsas J.D."/>
        </authorList>
    </citation>
    <scope>NUCLEOTIDE SEQUENCE [LARGE SCALE GENOMIC DNA]</scope>
    <source>
        <strain evidence="1 2">BS001</strain>
    </source>
</reference>
<organism evidence="1 2">
    <name type="scientific">Paraburkholderia hospita</name>
    <dbReference type="NCBI Taxonomy" id="169430"/>
    <lineage>
        <taxon>Bacteria</taxon>
        <taxon>Pseudomonadati</taxon>
        <taxon>Pseudomonadota</taxon>
        <taxon>Betaproteobacteria</taxon>
        <taxon>Burkholderiales</taxon>
        <taxon>Burkholderiaceae</taxon>
        <taxon>Paraburkholderia</taxon>
    </lineage>
</organism>
<name>A0ABN0FRP9_9BURK</name>
<evidence type="ECO:0000313" key="2">
    <source>
        <dbReference type="Proteomes" id="UP000004980"/>
    </source>
</evidence>
<keyword evidence="2" id="KW-1185">Reference proteome</keyword>
<dbReference type="Proteomes" id="UP000004980">
    <property type="component" value="Unassembled WGS sequence"/>
</dbReference>
<sequence length="108" mass="11796">MAVKQISAARLSGVGSEDLRMGFCKERTMTMPNERTKAVTDTRDFLETIAGSESAVDFRLVRTLAIQLLRHFPDDSVLSLSASLLPGVWAQPKGDVSKTTDAVGLERQ</sequence>